<reference evidence="2 3" key="1">
    <citation type="journal article" date="2014" name="Nat. Commun.">
        <title>Klebsormidium flaccidum genome reveals primary factors for plant terrestrial adaptation.</title>
        <authorList>
            <person name="Hori K."/>
            <person name="Maruyama F."/>
            <person name="Fujisawa T."/>
            <person name="Togashi T."/>
            <person name="Yamamoto N."/>
            <person name="Seo M."/>
            <person name="Sato S."/>
            <person name="Yamada T."/>
            <person name="Mori H."/>
            <person name="Tajima N."/>
            <person name="Moriyama T."/>
            <person name="Ikeuchi M."/>
            <person name="Watanabe M."/>
            <person name="Wada H."/>
            <person name="Kobayashi K."/>
            <person name="Saito M."/>
            <person name="Masuda T."/>
            <person name="Sasaki-Sekimoto Y."/>
            <person name="Mashiguchi K."/>
            <person name="Awai K."/>
            <person name="Shimojima M."/>
            <person name="Masuda S."/>
            <person name="Iwai M."/>
            <person name="Nobusawa T."/>
            <person name="Narise T."/>
            <person name="Kondo S."/>
            <person name="Saito H."/>
            <person name="Sato R."/>
            <person name="Murakawa M."/>
            <person name="Ihara Y."/>
            <person name="Oshima-Yamada Y."/>
            <person name="Ohtaka K."/>
            <person name="Satoh M."/>
            <person name="Sonobe K."/>
            <person name="Ishii M."/>
            <person name="Ohtani R."/>
            <person name="Kanamori-Sato M."/>
            <person name="Honoki R."/>
            <person name="Miyazaki D."/>
            <person name="Mochizuki H."/>
            <person name="Umetsu J."/>
            <person name="Higashi K."/>
            <person name="Shibata D."/>
            <person name="Kamiya Y."/>
            <person name="Sato N."/>
            <person name="Nakamura Y."/>
            <person name="Tabata S."/>
            <person name="Ida S."/>
            <person name="Kurokawa K."/>
            <person name="Ohta H."/>
        </authorList>
    </citation>
    <scope>NUCLEOTIDE SEQUENCE [LARGE SCALE GENOMIC DNA]</scope>
    <source>
        <strain evidence="2 3">NIES-2285</strain>
    </source>
</reference>
<dbReference type="InterPro" id="IPR046824">
    <property type="entry name" value="Mss51-like_C"/>
</dbReference>
<organism evidence="2 3">
    <name type="scientific">Klebsormidium nitens</name>
    <name type="common">Green alga</name>
    <name type="synonym">Ulothrix nitens</name>
    <dbReference type="NCBI Taxonomy" id="105231"/>
    <lineage>
        <taxon>Eukaryota</taxon>
        <taxon>Viridiplantae</taxon>
        <taxon>Streptophyta</taxon>
        <taxon>Klebsormidiophyceae</taxon>
        <taxon>Klebsormidiales</taxon>
        <taxon>Klebsormidiaceae</taxon>
        <taxon>Klebsormidium</taxon>
    </lineage>
</organism>
<evidence type="ECO:0000313" key="3">
    <source>
        <dbReference type="Proteomes" id="UP000054558"/>
    </source>
</evidence>
<protein>
    <recommendedName>
        <fullName evidence="1">Mitochondrial splicing suppressor 51-like C-terminal domain-containing protein</fullName>
    </recommendedName>
</protein>
<dbReference type="EMBL" id="DF236976">
    <property type="protein sequence ID" value="GAQ79271.1"/>
    <property type="molecule type" value="Genomic_DNA"/>
</dbReference>
<evidence type="ECO:0000313" key="2">
    <source>
        <dbReference type="EMBL" id="GAQ79271.1"/>
    </source>
</evidence>
<dbReference type="Pfam" id="PF20179">
    <property type="entry name" value="MSS51_C"/>
    <property type="match status" value="1"/>
</dbReference>
<feature type="domain" description="Mitochondrial splicing suppressor 51-like C-terminal" evidence="1">
    <location>
        <begin position="143"/>
        <end position="330"/>
    </location>
</feature>
<dbReference type="Proteomes" id="UP000054558">
    <property type="component" value="Unassembled WGS sequence"/>
</dbReference>
<accession>A0A1Y1HQK5</accession>
<gene>
    <name evidence="2" type="ORF">KFL_000270300</name>
</gene>
<dbReference type="STRING" id="105231.A0A1Y1HQK5"/>
<dbReference type="OMA" id="GMWMYEC"/>
<evidence type="ECO:0000259" key="1">
    <source>
        <dbReference type="Pfam" id="PF20179"/>
    </source>
</evidence>
<sequence length="349" mass="38484">MHVRCKHASRSFFYCGAKHKKLHWRGDHSNECSRMAQQMARGLALAMELPFFCAIPIEISSGLVPICSLLQTKEIHNQGIYKAVCDCSYNDGGTMGTLESAKWLPPTAGAPLQGSSLRSWQEYCTWRSLPVSHPDLLVLHWVLTIYQAYQLATSSGPLRKSIMEGSPLRIHYLGPERELDQVAVFAELAWLLPVPQIEVCFIGPRVPATRDGGSVELSIRNADEGLDVTSSPRHAGVRVKFFKGLYHEVVSERAQQVGPADLVIAPNAGLAAYTTWQPTIALLNSPGSPPAFFTDYCEEATCLAAQVLTSCGARLTHEVQPNPFRQPWRIRARDNALPSFSNGFLVGIN</sequence>
<dbReference type="OrthoDB" id="5282002at2759"/>
<dbReference type="AlphaFoldDB" id="A0A1Y1HQK5"/>
<proteinExistence type="predicted"/>
<dbReference type="PANTHER" id="PTHR47570:SF1">
    <property type="entry name" value="ZINC ION BINDING PROTEIN"/>
    <property type="match status" value="1"/>
</dbReference>
<keyword evidence="3" id="KW-1185">Reference proteome</keyword>
<name>A0A1Y1HQK5_KLENI</name>
<dbReference type="PANTHER" id="PTHR47570">
    <property type="entry name" value="ZINC ION BINDING PROTEIN"/>
    <property type="match status" value="1"/>
</dbReference>